<dbReference type="InterPro" id="IPR050131">
    <property type="entry name" value="Peptidase_S8_subtilisin-like"/>
</dbReference>
<dbReference type="InterPro" id="IPR015500">
    <property type="entry name" value="Peptidase_S8_subtilisin-rel"/>
</dbReference>
<dbReference type="InterPro" id="IPR003137">
    <property type="entry name" value="PA_domain"/>
</dbReference>
<evidence type="ECO:0000256" key="4">
    <source>
        <dbReference type="ARBA" id="ARBA00022670"/>
    </source>
</evidence>
<keyword evidence="7 9" id="KW-0720">Serine protease</keyword>
<name>A0A6N9YIL7_9ACTN</name>
<feature type="active site" description="Charge relay system" evidence="8 9">
    <location>
        <position position="296"/>
    </location>
</feature>
<protein>
    <submittedName>
        <fullName evidence="14">S8 family serine peptidase</fullName>
    </submittedName>
</protein>
<dbReference type="InterPro" id="IPR000209">
    <property type="entry name" value="Peptidase_S8/S53_dom"/>
</dbReference>
<comment type="caution">
    <text evidence="14">The sequence shown here is derived from an EMBL/GenBank/DDBJ whole genome shotgun (WGS) entry which is preliminary data.</text>
</comment>
<dbReference type="PROSITE" id="PS00138">
    <property type="entry name" value="SUBTILASE_SER"/>
    <property type="match status" value="1"/>
</dbReference>
<dbReference type="GO" id="GO:0006508">
    <property type="term" value="P:proteolysis"/>
    <property type="evidence" value="ECO:0007669"/>
    <property type="project" value="UniProtKB-KW"/>
</dbReference>
<feature type="active site" description="Charge relay system" evidence="8 9">
    <location>
        <position position="264"/>
    </location>
</feature>
<keyword evidence="2" id="KW-0134">Cell wall</keyword>
<evidence type="ECO:0000259" key="12">
    <source>
        <dbReference type="Pfam" id="PF00082"/>
    </source>
</evidence>
<evidence type="ECO:0000256" key="2">
    <source>
        <dbReference type="ARBA" id="ARBA00022512"/>
    </source>
</evidence>
<gene>
    <name evidence="14" type="ORF">G1H11_05235</name>
</gene>
<sequence length="1314" mass="138576">MSRSLASAAVAMSLATTVVTVGIDTPGQAQPVTGTTAPVPASSPETTHHIGFGPASPADGNPVVTLVTGDRVHLGGVQGDRTTVRVEPAPRPDGTVPSFGVSGRGDDLYVVPSDVRALVPERLDAALFNVTYLAEHELTHTAGGLPLILTYPEDRLMAQAGTEVPGTDDVRPFTSIAAAAMTADVSDTSEFAGAVFELADAVDPADGSTQTYGLEPAGPLADVEKVWLDAVVTAQLDHSTGQISAPAAWDAGFDGSGVTVAVLDTGIDDDHPDLAGQVVSAQNFTWDLDPGDFAGHGTHVASTVAGTGAASDGLHRGVAPGAALLDGKVLGADGSGLLSWIIAGMEWAAGEGADVVNLSLGLPPGHVEAPVLTEALESLSSTHDTLFVAAAGNGSCDRCIGSPADAESALTVGAVDHEDQLAAFSSRGPAHGTYRLKPDLTAPGVQIAAARAGGTGDADGPYIRYSGTSMATPHAAGAVALLKQAHPDLNAQELKGLLVSTATATDGLSAYDQGAGRVNVEHAMSSEVFTVGGPIDFGLQPFPDEDPEPQRTEVTYRNISERSVTLDLDLDADIAVTVEPAQITVPAGGTATAELVLDLNAAEVGLATGRLVATAGDDTRSQTPVGYYLEPEHFDLTLAGLARDGRPAKLWGHVIDSIVIDVETGEPMYRLCPEQPAGQALCIRVPEGTYSAMAFVFTKPGWAESDGNPSTTTPLHTTLVGKPEFTVDSDMDVLLDAREAVEVHVETPSHDAEPILGGAFELAWLRTPAAGPATFEYHRNAPGGQLEERLFMQPTEEVSIGELTATSRWLLAEPEVTLDLPGRDDISLRPRYVRPDYFSDNSWQFPVVDDHMDLVVADAGQGRPEDLVDVDLDGALALIERSDHTSVAEQSNLAADAGARMVAVYNDEPGLSGEVGAYGILRVPTIRLSREEGLILLQQLGSEPVTVRADGTPVSPYVYDLAYAERGGISQSLTYTIDADDNAVTLDQELYAQLEGMSFSATSYPFQPGAPYATSVVRPLLGVPRARVVYHNVDPVVDWQYGVSTPEQRRNNRGPEPPPPFDLVFHSPLTSYGRADHATQSWLRQPLVPGFDPDRPVARYRDILHIPTAGIVDAGGNFAKGFSTFGTNGINALFRVWHGDDILGETTMEPAGTILLPPGEDQFRITYHIDNNAPWTKLSTRTLTEWTFRSSRTADAGEVVPLLTLDYDVDLELTNRLVAPRDRRGPNTVSVTVGHPAGDDVTVSEVTFQVSYDDGVSWQELRTHRQADGSYAVNLGNRAPAKGSGFVSFRVAAEDVHGNGIEQEVIRAAALAAR</sequence>
<dbReference type="Pfam" id="PF00082">
    <property type="entry name" value="Peptidase_S8"/>
    <property type="match status" value="1"/>
</dbReference>
<evidence type="ECO:0000256" key="1">
    <source>
        <dbReference type="ARBA" id="ARBA00011073"/>
    </source>
</evidence>
<dbReference type="Gene3D" id="3.40.50.200">
    <property type="entry name" value="Peptidase S8/S53 domain"/>
    <property type="match status" value="1"/>
</dbReference>
<dbReference type="PROSITE" id="PS51892">
    <property type="entry name" value="SUBTILASE"/>
    <property type="match status" value="1"/>
</dbReference>
<keyword evidence="15" id="KW-1185">Reference proteome</keyword>
<dbReference type="RefSeq" id="WP_163816690.1">
    <property type="nucleotide sequence ID" value="NZ_JAAGOB010000002.1"/>
</dbReference>
<dbReference type="Gene3D" id="3.50.30.30">
    <property type="match status" value="1"/>
</dbReference>
<evidence type="ECO:0000256" key="6">
    <source>
        <dbReference type="ARBA" id="ARBA00022801"/>
    </source>
</evidence>
<evidence type="ECO:0000256" key="11">
    <source>
        <dbReference type="SAM" id="SignalP"/>
    </source>
</evidence>
<dbReference type="PROSITE" id="PS00137">
    <property type="entry name" value="SUBTILASE_HIS"/>
    <property type="match status" value="1"/>
</dbReference>
<dbReference type="PRINTS" id="PR00723">
    <property type="entry name" value="SUBTILISIN"/>
</dbReference>
<evidence type="ECO:0000256" key="9">
    <source>
        <dbReference type="PROSITE-ProRule" id="PRU01240"/>
    </source>
</evidence>
<evidence type="ECO:0000256" key="8">
    <source>
        <dbReference type="PIRSR" id="PIRSR615500-1"/>
    </source>
</evidence>
<dbReference type="PANTHER" id="PTHR43806">
    <property type="entry name" value="PEPTIDASE S8"/>
    <property type="match status" value="1"/>
</dbReference>
<keyword evidence="6 9" id="KW-0378">Hydrolase</keyword>
<dbReference type="InterPro" id="IPR023828">
    <property type="entry name" value="Peptidase_S8_Ser-AS"/>
</dbReference>
<dbReference type="PROSITE" id="PS00136">
    <property type="entry name" value="SUBTILASE_ASP"/>
    <property type="match status" value="1"/>
</dbReference>
<organism evidence="14 15">
    <name type="scientific">Phytoactinopolyspora alkaliphila</name>
    <dbReference type="NCBI Taxonomy" id="1783498"/>
    <lineage>
        <taxon>Bacteria</taxon>
        <taxon>Bacillati</taxon>
        <taxon>Actinomycetota</taxon>
        <taxon>Actinomycetes</taxon>
        <taxon>Jiangellales</taxon>
        <taxon>Jiangellaceae</taxon>
        <taxon>Phytoactinopolyspora</taxon>
    </lineage>
</organism>
<dbReference type="Pfam" id="PF02225">
    <property type="entry name" value="PA"/>
    <property type="match status" value="1"/>
</dbReference>
<proteinExistence type="inferred from homology"/>
<reference evidence="14 15" key="1">
    <citation type="submission" date="2020-02" db="EMBL/GenBank/DDBJ databases">
        <authorList>
            <person name="Li X.-J."/>
            <person name="Feng X.-M."/>
        </authorList>
    </citation>
    <scope>NUCLEOTIDE SEQUENCE [LARGE SCALE GENOMIC DNA]</scope>
    <source>
        <strain evidence="14 15">CGMCC 4.7225</strain>
    </source>
</reference>
<evidence type="ECO:0000256" key="7">
    <source>
        <dbReference type="ARBA" id="ARBA00022825"/>
    </source>
</evidence>
<keyword evidence="5 11" id="KW-0732">Signal</keyword>
<dbReference type="Proteomes" id="UP000469185">
    <property type="component" value="Unassembled WGS sequence"/>
</dbReference>
<dbReference type="GO" id="GO:0004252">
    <property type="term" value="F:serine-type endopeptidase activity"/>
    <property type="evidence" value="ECO:0007669"/>
    <property type="project" value="UniProtKB-UniRule"/>
</dbReference>
<evidence type="ECO:0000313" key="14">
    <source>
        <dbReference type="EMBL" id="NED94709.1"/>
    </source>
</evidence>
<dbReference type="InterPro" id="IPR023827">
    <property type="entry name" value="Peptidase_S8_Asp-AS"/>
</dbReference>
<evidence type="ECO:0000256" key="10">
    <source>
        <dbReference type="RuleBase" id="RU003355"/>
    </source>
</evidence>
<keyword evidence="3" id="KW-0964">Secreted</keyword>
<accession>A0A6N9YIL7</accession>
<keyword evidence="4 9" id="KW-0645">Protease</keyword>
<evidence type="ECO:0000256" key="3">
    <source>
        <dbReference type="ARBA" id="ARBA00022525"/>
    </source>
</evidence>
<comment type="similarity">
    <text evidence="1 9 10">Belongs to the peptidase S8 family.</text>
</comment>
<dbReference type="EMBL" id="JAAGOB010000002">
    <property type="protein sequence ID" value="NED94709.1"/>
    <property type="molecule type" value="Genomic_DNA"/>
</dbReference>
<dbReference type="SUPFAM" id="SSF52743">
    <property type="entry name" value="Subtilisin-like"/>
    <property type="match status" value="1"/>
</dbReference>
<feature type="signal peptide" evidence="11">
    <location>
        <begin position="1"/>
        <end position="21"/>
    </location>
</feature>
<feature type="chain" id="PRO_5038779106" evidence="11">
    <location>
        <begin position="22"/>
        <end position="1314"/>
    </location>
</feature>
<dbReference type="InterPro" id="IPR036852">
    <property type="entry name" value="Peptidase_S8/S53_dom_sf"/>
</dbReference>
<evidence type="ECO:0000259" key="13">
    <source>
        <dbReference type="Pfam" id="PF02225"/>
    </source>
</evidence>
<feature type="domain" description="PA" evidence="13">
    <location>
        <begin position="857"/>
        <end position="935"/>
    </location>
</feature>
<dbReference type="SUPFAM" id="SSF52025">
    <property type="entry name" value="PA domain"/>
    <property type="match status" value="1"/>
</dbReference>
<feature type="domain" description="Peptidase S8/S53" evidence="12">
    <location>
        <begin position="255"/>
        <end position="516"/>
    </location>
</feature>
<dbReference type="InterPro" id="IPR022398">
    <property type="entry name" value="Peptidase_S8_His-AS"/>
</dbReference>
<evidence type="ECO:0000256" key="5">
    <source>
        <dbReference type="ARBA" id="ARBA00022729"/>
    </source>
</evidence>
<evidence type="ECO:0000313" key="15">
    <source>
        <dbReference type="Proteomes" id="UP000469185"/>
    </source>
</evidence>
<dbReference type="InterPro" id="IPR046450">
    <property type="entry name" value="PA_dom_sf"/>
</dbReference>
<feature type="active site" description="Charge relay system" evidence="8 9">
    <location>
        <position position="469"/>
    </location>
</feature>
<dbReference type="PANTHER" id="PTHR43806:SF11">
    <property type="entry name" value="CEREVISIN-RELATED"/>
    <property type="match status" value="1"/>
</dbReference>